<comment type="similarity">
    <text evidence="2">Belongs to the ComB family.</text>
</comment>
<proteinExistence type="inferred from homology"/>
<accession>A0A4Q2KTT5</accession>
<dbReference type="EMBL" id="SBAP01000021">
    <property type="protein sequence ID" value="RXZ68928.1"/>
    <property type="molecule type" value="Genomic_DNA"/>
</dbReference>
<gene>
    <name evidence="8" type="ORF">EPT53_08515</name>
</gene>
<dbReference type="PANTHER" id="PTHR37311">
    <property type="entry name" value="2-PHOSPHOSULFOLACTATE PHOSPHATASE-RELATED"/>
    <property type="match status" value="1"/>
</dbReference>
<dbReference type="GO" id="GO:0050532">
    <property type="term" value="F:2-phosphosulfolactate phosphatase activity"/>
    <property type="evidence" value="ECO:0007669"/>
    <property type="project" value="UniProtKB-EC"/>
</dbReference>
<evidence type="ECO:0000256" key="5">
    <source>
        <dbReference type="ARBA" id="ARBA00022801"/>
    </source>
</evidence>
<dbReference type="InterPro" id="IPR036702">
    <property type="entry name" value="ComB-like_sf"/>
</dbReference>
<sequence length="237" mass="26516">MKIDVFLTAEEAKRKEIHDSNIVVIDVLRATSVMITAMAHGVSKIHPYESIEEVREASLASSFSILCGERKGLAIHGFDYGNSPLEYQKDNIRGAEMFMTTSNGTCALRNIHGQNNRIWIASFLNLSSMSTFLETEKKDCILLCAGTENQFSLDDALCAGMIIQKLHCYEKSDIALALERLAKNSKNITETLQAAKHYRYLKSIGLEKDLEFCCTPDQYSLLLEYDPNTNSISSISQ</sequence>
<comment type="caution">
    <text evidence="8">The sequence shown here is derived from an EMBL/GenBank/DDBJ whole genome shotgun (WGS) entry which is preliminary data.</text>
</comment>
<dbReference type="GO" id="GO:0050545">
    <property type="term" value="F:sulfopyruvate decarboxylase activity"/>
    <property type="evidence" value="ECO:0007669"/>
    <property type="project" value="TreeGrafter"/>
</dbReference>
<dbReference type="Gene3D" id="3.90.1560.10">
    <property type="entry name" value="ComB-like"/>
    <property type="match status" value="1"/>
</dbReference>
<dbReference type="GO" id="GO:0000287">
    <property type="term" value="F:magnesium ion binding"/>
    <property type="evidence" value="ECO:0007669"/>
    <property type="project" value="InterPro"/>
</dbReference>
<dbReference type="AlphaFoldDB" id="A0A4Q2KTT5"/>
<evidence type="ECO:0000256" key="3">
    <source>
        <dbReference type="ARBA" id="ARBA00012953"/>
    </source>
</evidence>
<organism evidence="8 9">
    <name type="scientific">Fusobacterium necrophorum</name>
    <dbReference type="NCBI Taxonomy" id="859"/>
    <lineage>
        <taxon>Bacteria</taxon>
        <taxon>Fusobacteriati</taxon>
        <taxon>Fusobacteriota</taxon>
        <taxon>Fusobacteriia</taxon>
        <taxon>Fusobacteriales</taxon>
        <taxon>Fusobacteriaceae</taxon>
        <taxon>Fusobacterium</taxon>
    </lineage>
</organism>
<keyword evidence="5" id="KW-0378">Hydrolase</keyword>
<dbReference type="FunFam" id="3.90.1560.10:FF:000001">
    <property type="entry name" value="Probable 2-phosphosulfolactate phosphatase"/>
    <property type="match status" value="1"/>
</dbReference>
<comment type="catalytic activity">
    <reaction evidence="7">
        <text>(2R)-O-phospho-3-sulfolactate + H2O = (2R)-3-sulfolactate + phosphate</text>
        <dbReference type="Rhea" id="RHEA:23416"/>
        <dbReference type="ChEBI" id="CHEBI:15377"/>
        <dbReference type="ChEBI" id="CHEBI:15597"/>
        <dbReference type="ChEBI" id="CHEBI:43474"/>
        <dbReference type="ChEBI" id="CHEBI:58738"/>
        <dbReference type="EC" id="3.1.3.71"/>
    </reaction>
</comment>
<dbReference type="InterPro" id="IPR005238">
    <property type="entry name" value="ComB-like"/>
</dbReference>
<dbReference type="Pfam" id="PF04029">
    <property type="entry name" value="2-ph_phosp"/>
    <property type="match status" value="1"/>
</dbReference>
<evidence type="ECO:0000256" key="1">
    <source>
        <dbReference type="ARBA" id="ARBA00001946"/>
    </source>
</evidence>
<dbReference type="Proteomes" id="UP000289216">
    <property type="component" value="Unassembled WGS sequence"/>
</dbReference>
<evidence type="ECO:0000313" key="8">
    <source>
        <dbReference type="EMBL" id="RXZ68928.1"/>
    </source>
</evidence>
<evidence type="ECO:0000256" key="2">
    <source>
        <dbReference type="ARBA" id="ARBA00009997"/>
    </source>
</evidence>
<evidence type="ECO:0000256" key="7">
    <source>
        <dbReference type="ARBA" id="ARBA00033711"/>
    </source>
</evidence>
<protein>
    <recommendedName>
        <fullName evidence="4">Probable 2-phosphosulfolactate phosphatase</fullName>
        <ecNumber evidence="3">3.1.3.71</ecNumber>
    </recommendedName>
</protein>
<dbReference type="RefSeq" id="WP_129491478.1">
    <property type="nucleotide sequence ID" value="NZ_SBAP01000021.1"/>
</dbReference>
<evidence type="ECO:0000256" key="6">
    <source>
        <dbReference type="ARBA" id="ARBA00022842"/>
    </source>
</evidence>
<evidence type="ECO:0000313" key="9">
    <source>
        <dbReference type="Proteomes" id="UP000289216"/>
    </source>
</evidence>
<dbReference type="SUPFAM" id="SSF142823">
    <property type="entry name" value="ComB-like"/>
    <property type="match status" value="1"/>
</dbReference>
<reference evidence="8 9" key="1">
    <citation type="submission" date="2019-01" db="EMBL/GenBank/DDBJ databases">
        <title>Fusobacterium necrophorum Isolated From the Uterus of Dairy Cows.</title>
        <authorList>
            <person name="Francis A.M."/>
        </authorList>
    </citation>
    <scope>NUCLEOTIDE SEQUENCE [LARGE SCALE GENOMIC DNA]</scope>
    <source>
        <strain evidence="8 9">KG35</strain>
    </source>
</reference>
<keyword evidence="6" id="KW-0460">Magnesium</keyword>
<dbReference type="PANTHER" id="PTHR37311:SF1">
    <property type="entry name" value="2-PHOSPHOSULFOLACTATE PHOSPHATASE-RELATED"/>
    <property type="match status" value="1"/>
</dbReference>
<name>A0A4Q2KTT5_9FUSO</name>
<comment type="cofactor">
    <cofactor evidence="1">
        <name>Mg(2+)</name>
        <dbReference type="ChEBI" id="CHEBI:18420"/>
    </cofactor>
</comment>
<dbReference type="EC" id="3.1.3.71" evidence="3"/>
<evidence type="ECO:0000256" key="4">
    <source>
        <dbReference type="ARBA" id="ARBA00021948"/>
    </source>
</evidence>